<accession>A0A9P3HF23</accession>
<dbReference type="Pfam" id="PF04938">
    <property type="entry name" value="SIP1"/>
    <property type="match status" value="1"/>
</dbReference>
<evidence type="ECO:0000256" key="6">
    <source>
        <dbReference type="ARBA" id="ARBA00047179"/>
    </source>
</evidence>
<keyword evidence="2" id="KW-0963">Cytoplasm</keyword>
<dbReference type="EMBL" id="BQFW01000011">
    <property type="protein sequence ID" value="GJJ75544.1"/>
    <property type="molecule type" value="Genomic_DNA"/>
</dbReference>
<proteinExistence type="inferred from homology"/>
<organism evidence="8 9">
    <name type="scientific">Entomortierella parvispora</name>
    <dbReference type="NCBI Taxonomy" id="205924"/>
    <lineage>
        <taxon>Eukaryota</taxon>
        <taxon>Fungi</taxon>
        <taxon>Fungi incertae sedis</taxon>
        <taxon>Mucoromycota</taxon>
        <taxon>Mortierellomycotina</taxon>
        <taxon>Mortierellomycetes</taxon>
        <taxon>Mortierellales</taxon>
        <taxon>Mortierellaceae</taxon>
        <taxon>Entomortierella</taxon>
    </lineage>
</organism>
<evidence type="ECO:0000313" key="8">
    <source>
        <dbReference type="EMBL" id="GJJ75544.1"/>
    </source>
</evidence>
<evidence type="ECO:0000256" key="4">
    <source>
        <dbReference type="ARBA" id="ARBA00023187"/>
    </source>
</evidence>
<dbReference type="AlphaFoldDB" id="A0A9P3HF23"/>
<comment type="caution">
    <text evidence="8">The sequence shown here is derived from an EMBL/GenBank/DDBJ whole genome shotgun (WGS) entry which is preliminary data.</text>
</comment>
<dbReference type="OrthoDB" id="428895at2759"/>
<keyword evidence="4" id="KW-0508">mRNA splicing</keyword>
<dbReference type="PANTHER" id="PTHR12794:SF0">
    <property type="entry name" value="GEM-ASSOCIATED PROTEIN 2"/>
    <property type="match status" value="1"/>
</dbReference>
<dbReference type="Gene3D" id="1.20.58.1070">
    <property type="match status" value="1"/>
</dbReference>
<dbReference type="GO" id="GO:0005681">
    <property type="term" value="C:spliceosomal complex"/>
    <property type="evidence" value="ECO:0007669"/>
    <property type="project" value="InterPro"/>
</dbReference>
<sequence length="242" mass="27585">MLPSSGEEYLRMVRAQAESCPNVVVAKGADQFLSVKNTSWKYRTDWKSCVPAPEGCTPTEPWRDQFMAEFELARKALMNRKQQASYGHSATVDIDRGTRSAKSNPPYQRLPDLQDEDAWRLIMYGPQDQSFEDKPSLESSGGAPRPQFLIRLNQGCVMRLLKYHLRWLRANDISEQEGRWLYALLLKLDPLLESHDIAVLRSLAKKCSYIRSHLNSESGHKLASVNMVITVVARLFGQNDLE</sequence>
<dbReference type="GO" id="GO:0032797">
    <property type="term" value="C:SMN complex"/>
    <property type="evidence" value="ECO:0007669"/>
    <property type="project" value="TreeGrafter"/>
</dbReference>
<gene>
    <name evidence="8" type="ORF">EMPS_07902</name>
</gene>
<dbReference type="InterPro" id="IPR017364">
    <property type="entry name" value="GEMIN2"/>
</dbReference>
<name>A0A9P3HF23_9FUNG</name>
<keyword evidence="9" id="KW-1185">Reference proteome</keyword>
<evidence type="ECO:0000256" key="5">
    <source>
        <dbReference type="ARBA" id="ARBA00025758"/>
    </source>
</evidence>
<dbReference type="Proteomes" id="UP000827284">
    <property type="component" value="Unassembled WGS sequence"/>
</dbReference>
<comment type="subcellular location">
    <subcellularLocation>
        <location evidence="1">Cytoplasm</location>
    </subcellularLocation>
</comment>
<evidence type="ECO:0000256" key="2">
    <source>
        <dbReference type="ARBA" id="ARBA00022490"/>
    </source>
</evidence>
<dbReference type="GO" id="GO:0000245">
    <property type="term" value="P:spliceosomal complex assembly"/>
    <property type="evidence" value="ECO:0007669"/>
    <property type="project" value="InterPro"/>
</dbReference>
<dbReference type="GO" id="GO:0000387">
    <property type="term" value="P:spliceosomal snRNP assembly"/>
    <property type="evidence" value="ECO:0007669"/>
    <property type="project" value="InterPro"/>
</dbReference>
<protein>
    <recommendedName>
        <fullName evidence="6">Gem-associated protein 2</fullName>
    </recommendedName>
</protein>
<dbReference type="PIRSF" id="PIRSF038038">
    <property type="entry name" value="SMN_Gemin2"/>
    <property type="match status" value="1"/>
</dbReference>
<dbReference type="InterPro" id="IPR035426">
    <property type="entry name" value="Gemin2/Brr1"/>
</dbReference>
<dbReference type="PANTHER" id="PTHR12794">
    <property type="entry name" value="GEMIN2"/>
    <property type="match status" value="1"/>
</dbReference>
<evidence type="ECO:0000313" key="9">
    <source>
        <dbReference type="Proteomes" id="UP000827284"/>
    </source>
</evidence>
<keyword evidence="3" id="KW-0507">mRNA processing</keyword>
<evidence type="ECO:0000256" key="3">
    <source>
        <dbReference type="ARBA" id="ARBA00022664"/>
    </source>
</evidence>
<comment type="similarity">
    <text evidence="5">Belongs to the gemin-2 family.</text>
</comment>
<feature type="region of interest" description="Disordered" evidence="7">
    <location>
        <begin position="88"/>
        <end position="111"/>
    </location>
</feature>
<evidence type="ECO:0000256" key="1">
    <source>
        <dbReference type="ARBA" id="ARBA00004496"/>
    </source>
</evidence>
<evidence type="ECO:0000256" key="7">
    <source>
        <dbReference type="SAM" id="MobiDB-lite"/>
    </source>
</evidence>
<reference evidence="8" key="1">
    <citation type="submission" date="2021-11" db="EMBL/GenBank/DDBJ databases">
        <authorList>
            <person name="Herlambang A."/>
            <person name="Guo Y."/>
            <person name="Takashima Y."/>
            <person name="Nishizawa T."/>
        </authorList>
    </citation>
    <scope>NUCLEOTIDE SEQUENCE</scope>
    <source>
        <strain evidence="8">E1425</strain>
    </source>
</reference>
<reference evidence="8" key="2">
    <citation type="journal article" date="2022" name="Microbiol. Resour. Announc.">
        <title>Whole-Genome Sequence of Entomortierella parvispora E1425, a Mucoromycotan Fungus Associated with Burkholderiaceae-Related Endosymbiotic Bacteria.</title>
        <authorList>
            <person name="Herlambang A."/>
            <person name="Guo Y."/>
            <person name="Takashima Y."/>
            <person name="Narisawa K."/>
            <person name="Ohta H."/>
            <person name="Nishizawa T."/>
        </authorList>
    </citation>
    <scope>NUCLEOTIDE SEQUENCE</scope>
    <source>
        <strain evidence="8">E1425</strain>
    </source>
</reference>